<feature type="transmembrane region" description="Helical" evidence="1">
    <location>
        <begin position="77"/>
        <end position="99"/>
    </location>
</feature>
<comment type="caution">
    <text evidence="2">The sequence shown here is derived from an EMBL/GenBank/DDBJ whole genome shotgun (WGS) entry which is preliminary data.</text>
</comment>
<evidence type="ECO:0008006" key="4">
    <source>
        <dbReference type="Google" id="ProtNLM"/>
    </source>
</evidence>
<dbReference type="EMBL" id="BAAACG010000008">
    <property type="protein sequence ID" value="GAA0738468.1"/>
    <property type="molecule type" value="Genomic_DNA"/>
</dbReference>
<evidence type="ECO:0000313" key="3">
    <source>
        <dbReference type="Proteomes" id="UP001501510"/>
    </source>
</evidence>
<dbReference type="Pfam" id="PF11667">
    <property type="entry name" value="DUF3267"/>
    <property type="match status" value="1"/>
</dbReference>
<feature type="transmembrane region" description="Helical" evidence="1">
    <location>
        <begin position="42"/>
        <end position="65"/>
    </location>
</feature>
<reference evidence="3" key="1">
    <citation type="journal article" date="2019" name="Int. J. Syst. Evol. Microbiol.">
        <title>The Global Catalogue of Microorganisms (GCM) 10K type strain sequencing project: providing services to taxonomists for standard genome sequencing and annotation.</title>
        <authorList>
            <consortium name="The Broad Institute Genomics Platform"/>
            <consortium name="The Broad Institute Genome Sequencing Center for Infectious Disease"/>
            <person name="Wu L."/>
            <person name="Ma J."/>
        </authorList>
    </citation>
    <scope>NUCLEOTIDE SEQUENCE [LARGE SCALE GENOMIC DNA]</scope>
    <source>
        <strain evidence="3">JCM 1407</strain>
    </source>
</reference>
<keyword evidence="3" id="KW-1185">Reference proteome</keyword>
<keyword evidence="1" id="KW-0472">Membrane</keyword>
<gene>
    <name evidence="2" type="ORF">GCM10008906_15900</name>
</gene>
<evidence type="ECO:0000256" key="1">
    <source>
        <dbReference type="SAM" id="Phobius"/>
    </source>
</evidence>
<proteinExistence type="predicted"/>
<dbReference type="InterPro" id="IPR021683">
    <property type="entry name" value="DUF3267"/>
</dbReference>
<keyword evidence="1" id="KW-0812">Transmembrane</keyword>
<dbReference type="Proteomes" id="UP001501510">
    <property type="component" value="Unassembled WGS sequence"/>
</dbReference>
<feature type="transmembrane region" description="Helical" evidence="1">
    <location>
        <begin position="157"/>
        <end position="180"/>
    </location>
</feature>
<keyword evidence="1" id="KW-1133">Transmembrane helix</keyword>
<protein>
    <recommendedName>
        <fullName evidence="4">DUF3267 domain-containing protein</fullName>
    </recommendedName>
</protein>
<evidence type="ECO:0000313" key="2">
    <source>
        <dbReference type="EMBL" id="GAA0738468.1"/>
    </source>
</evidence>
<organism evidence="2 3">
    <name type="scientific">Clostridium oceanicum</name>
    <dbReference type="NCBI Taxonomy" id="1543"/>
    <lineage>
        <taxon>Bacteria</taxon>
        <taxon>Bacillati</taxon>
        <taxon>Bacillota</taxon>
        <taxon>Clostridia</taxon>
        <taxon>Eubacteriales</taxon>
        <taxon>Clostridiaceae</taxon>
        <taxon>Clostridium</taxon>
    </lineage>
</organism>
<name>A0ABP3UM58_9CLOT</name>
<feature type="transmembrane region" description="Helical" evidence="1">
    <location>
        <begin position="132"/>
        <end position="151"/>
    </location>
</feature>
<accession>A0ABP3UM58</accession>
<sequence>MLRKKKLSKFKGKRIDQFNRISEGLINRGYKEKLLTVTTLKANVMAILIFLPIYMICCLLFHMIYKDNYSYPMLNSVFWIVVVIGIVVHEFIHGITWGYSCKKGYKAISFGFELSTLTPYCCCSEAMPFKNYALGCAMPTIILGIIPYIIGLILGNYYYAMFGGLHILCGGGDMYVLWLIRKNYNSIIVDHPYLVGCVAFEK</sequence>
<dbReference type="RefSeq" id="WP_343760563.1">
    <property type="nucleotide sequence ID" value="NZ_BAAACG010000008.1"/>
</dbReference>